<keyword evidence="8 24" id="KW-0479">Metal-binding</keyword>
<dbReference type="InterPro" id="IPR023298">
    <property type="entry name" value="ATPase_P-typ_TM_dom_sf"/>
</dbReference>
<comment type="function">
    <text evidence="21">Involved in copper transport.</text>
</comment>
<keyword evidence="15 24" id="KW-1133">Transmembrane helix</keyword>
<keyword evidence="16" id="KW-0186">Copper</keyword>
<sequence length="867" mass="90318">MDQKVFDVQGMTCASCSAHVEKAANSVSGVSEARVNLLKNSMEVDYDGNPDTLKQISDAVSKAGYEATPRSDKKDSAAATKADATDASEKAVKQKRVELISSMAFAIPLLYLAMGEMIGAPVPSAVSGMNGMMNLALTELLLCIPILFICRHYFIGGFRAFLHGSPNMDSLIALGSAASFAYSVVSLYQMANAFIAGDIAAAHQAMHGMYFETAGVILALISLGKFFEARAKGHTTGAISALMNLAPKTAILVKDGIEQEVPAETVVVGDVLVVRAGQSIPVDGQLIEGEGSVDESAITGEPVPVSKVVGDSVTGATVSTGGWFKMRATAVGDDTTLAGIIRLVDEATSSKAPIERLADSIAGIFVPVVIGIALVTFAAWFVFVAPGDFAVALSHAVAVLVISCPCALGLATPTAIMVGTGLGASNGILVKSAEALEGAVRATVVVLDKTGTLTEGKPSVTDVLCAGSTSENQLLEYAYALEQKSEHPLAQAIVTYAQEKLGESAGSSLDVQEFSQVAGGGLIATVGEKRFVAGNARLMEQEGISTQELTSQAQQLAEQAKTPLYFALEGKLLGVIAVADKVKQTSASTIARLRAMGVKSVMLTGDQATTANVIGKELGVDQVISDVLPSQKESYIRQFQDAGENVVMVGDGINDAPALARANVGIAIGAGTDVAIESADIVLMKSDPADVATSIELSRATMTNIKENLFWALFYNTICIPVAMGLLYPFGISLNPMIGAAAMGFSSVFVVCNALRLRTWKPKNTSSATRQDAHDTKPVIDVQSKSTNDASASQKEESYMEKKLNVEGMSCQHCVAHVTQALEAVEGVSKATVSLDEKSAVVELSSDVADSALVDAVVQAGYEATVA</sequence>
<evidence type="ECO:0000256" key="15">
    <source>
        <dbReference type="ARBA" id="ARBA00022989"/>
    </source>
</evidence>
<dbReference type="GO" id="GO:0005507">
    <property type="term" value="F:copper ion binding"/>
    <property type="evidence" value="ECO:0007669"/>
    <property type="project" value="InterPro"/>
</dbReference>
<dbReference type="NCBIfam" id="TIGR00003">
    <property type="entry name" value="copper ion binding protein"/>
    <property type="match status" value="2"/>
</dbReference>
<dbReference type="NCBIfam" id="TIGR01494">
    <property type="entry name" value="ATPase_P-type"/>
    <property type="match status" value="1"/>
</dbReference>
<keyword evidence="18 24" id="KW-0472">Membrane</keyword>
<evidence type="ECO:0000256" key="22">
    <source>
        <dbReference type="ARBA" id="ARBA00049289"/>
    </source>
</evidence>
<dbReference type="PANTHER" id="PTHR43520">
    <property type="entry name" value="ATP7, ISOFORM B"/>
    <property type="match status" value="1"/>
</dbReference>
<dbReference type="GO" id="GO:0005524">
    <property type="term" value="F:ATP binding"/>
    <property type="evidence" value="ECO:0007669"/>
    <property type="project" value="UniProtKB-UniRule"/>
</dbReference>
<evidence type="ECO:0000259" key="26">
    <source>
        <dbReference type="PROSITE" id="PS50846"/>
    </source>
</evidence>
<feature type="transmembrane region" description="Helical" evidence="24">
    <location>
        <begin position="209"/>
        <end position="227"/>
    </location>
</feature>
<feature type="transmembrane region" description="Helical" evidence="24">
    <location>
        <begin position="99"/>
        <end position="120"/>
    </location>
</feature>
<dbReference type="InterPro" id="IPR027256">
    <property type="entry name" value="P-typ_ATPase_IB"/>
</dbReference>
<evidence type="ECO:0000256" key="4">
    <source>
        <dbReference type="ARBA" id="ARBA00015102"/>
    </source>
</evidence>
<name>A0A9D5X281_9ACTN</name>
<dbReference type="Proteomes" id="UP000787322">
    <property type="component" value="Unassembled WGS sequence"/>
</dbReference>
<evidence type="ECO:0000256" key="18">
    <source>
        <dbReference type="ARBA" id="ARBA00023136"/>
    </source>
</evidence>
<dbReference type="PRINTS" id="PR00943">
    <property type="entry name" value="CUATPASE"/>
</dbReference>
<evidence type="ECO:0000313" key="27">
    <source>
        <dbReference type="EMBL" id="MBF4802215.1"/>
    </source>
</evidence>
<dbReference type="InterPro" id="IPR059000">
    <property type="entry name" value="ATPase_P-type_domA"/>
</dbReference>
<feature type="compositionally biased region" description="Polar residues" evidence="25">
    <location>
        <begin position="783"/>
        <end position="793"/>
    </location>
</feature>
<evidence type="ECO:0000256" key="2">
    <source>
        <dbReference type="ARBA" id="ARBA00006024"/>
    </source>
</evidence>
<keyword evidence="13" id="KW-0460">Magnesium</keyword>
<evidence type="ECO:0000256" key="6">
    <source>
        <dbReference type="ARBA" id="ARBA00022475"/>
    </source>
</evidence>
<comment type="catalytic activity">
    <reaction evidence="22">
        <text>Cu(+)(in) + ATP + H2O = Cu(+)(out) + ADP + phosphate + H(+)</text>
        <dbReference type="Rhea" id="RHEA:25792"/>
        <dbReference type="ChEBI" id="CHEBI:15377"/>
        <dbReference type="ChEBI" id="CHEBI:15378"/>
        <dbReference type="ChEBI" id="CHEBI:30616"/>
        <dbReference type="ChEBI" id="CHEBI:43474"/>
        <dbReference type="ChEBI" id="CHEBI:49552"/>
        <dbReference type="ChEBI" id="CHEBI:456216"/>
        <dbReference type="EC" id="7.2.2.8"/>
    </reaction>
</comment>
<dbReference type="PANTHER" id="PTHR43520:SF8">
    <property type="entry name" value="P-TYPE CU(+) TRANSPORTER"/>
    <property type="match status" value="1"/>
</dbReference>
<dbReference type="InterPro" id="IPR018303">
    <property type="entry name" value="ATPase_P-typ_P_site"/>
</dbReference>
<proteinExistence type="inferred from homology"/>
<feature type="domain" description="HMA" evidence="26">
    <location>
        <begin position="2"/>
        <end position="68"/>
    </location>
</feature>
<protein>
    <recommendedName>
        <fullName evidence="4">Copper-exporting P-type ATPase</fullName>
        <ecNumber evidence="3">7.2.2.8</ecNumber>
    </recommendedName>
    <alternativeName>
        <fullName evidence="19">Copper-exporting P-type ATPase A</fullName>
    </alternativeName>
    <alternativeName>
        <fullName evidence="20">Cu(+)-exporting ATPase</fullName>
    </alternativeName>
    <alternativeName>
        <fullName evidence="23">Probable copper-transporting ATPase SynA</fullName>
    </alternativeName>
</protein>
<accession>A0A9D5X281</accession>
<dbReference type="Pfam" id="PF00702">
    <property type="entry name" value="Hydrolase"/>
    <property type="match status" value="1"/>
</dbReference>
<keyword evidence="14" id="KW-1278">Translocase</keyword>
<keyword evidence="5" id="KW-0813">Transport</keyword>
<evidence type="ECO:0000256" key="12">
    <source>
        <dbReference type="ARBA" id="ARBA00022840"/>
    </source>
</evidence>
<evidence type="ECO:0000256" key="16">
    <source>
        <dbReference type="ARBA" id="ARBA00023008"/>
    </source>
</evidence>
<feature type="region of interest" description="Disordered" evidence="25">
    <location>
        <begin position="64"/>
        <end position="85"/>
    </location>
</feature>
<dbReference type="EC" id="7.2.2.8" evidence="3"/>
<dbReference type="FunFam" id="2.70.150.10:FF:000020">
    <property type="entry name" value="Copper-exporting P-type ATPase A"/>
    <property type="match status" value="1"/>
</dbReference>
<comment type="caution">
    <text evidence="27">The sequence shown here is derived from an EMBL/GenBank/DDBJ whole genome shotgun (WGS) entry which is preliminary data.</text>
</comment>
<dbReference type="Gene3D" id="3.40.1110.10">
    <property type="entry name" value="Calcium-transporting ATPase, cytoplasmic domain N"/>
    <property type="match status" value="1"/>
</dbReference>
<feature type="transmembrane region" description="Helical" evidence="24">
    <location>
        <begin position="389"/>
        <end position="411"/>
    </location>
</feature>
<dbReference type="InterPro" id="IPR044492">
    <property type="entry name" value="P_typ_ATPase_HD_dom"/>
</dbReference>
<dbReference type="GO" id="GO:0043682">
    <property type="term" value="F:P-type divalent copper transporter activity"/>
    <property type="evidence" value="ECO:0007669"/>
    <property type="project" value="TreeGrafter"/>
</dbReference>
<dbReference type="SFLD" id="SFLDF00027">
    <property type="entry name" value="p-type_atpase"/>
    <property type="match status" value="1"/>
</dbReference>
<keyword evidence="10 24" id="KW-0547">Nucleotide-binding</keyword>
<dbReference type="InterPro" id="IPR023214">
    <property type="entry name" value="HAD_sf"/>
</dbReference>
<feature type="transmembrane region" description="Helical" evidence="24">
    <location>
        <begin position="709"/>
        <end position="731"/>
    </location>
</feature>
<dbReference type="SUPFAM" id="SSF55008">
    <property type="entry name" value="HMA, heavy metal-associated domain"/>
    <property type="match status" value="2"/>
</dbReference>
<dbReference type="InterPro" id="IPR008250">
    <property type="entry name" value="ATPase_P-typ_transduc_dom_A_sf"/>
</dbReference>
<evidence type="ECO:0000256" key="10">
    <source>
        <dbReference type="ARBA" id="ARBA00022741"/>
    </source>
</evidence>
<feature type="transmembrane region" description="Helical" evidence="24">
    <location>
        <begin position="132"/>
        <end position="150"/>
    </location>
</feature>
<dbReference type="GO" id="GO:0055070">
    <property type="term" value="P:copper ion homeostasis"/>
    <property type="evidence" value="ECO:0007669"/>
    <property type="project" value="TreeGrafter"/>
</dbReference>
<evidence type="ECO:0000256" key="21">
    <source>
        <dbReference type="ARBA" id="ARBA00037427"/>
    </source>
</evidence>
<dbReference type="NCBIfam" id="TIGR01511">
    <property type="entry name" value="ATPase-IB1_Cu"/>
    <property type="match status" value="1"/>
</dbReference>
<evidence type="ECO:0000256" key="17">
    <source>
        <dbReference type="ARBA" id="ARBA00023065"/>
    </source>
</evidence>
<dbReference type="SUPFAM" id="SSF56784">
    <property type="entry name" value="HAD-like"/>
    <property type="match status" value="1"/>
</dbReference>
<feature type="transmembrane region" description="Helical" evidence="24">
    <location>
        <begin position="361"/>
        <end position="383"/>
    </location>
</feature>
<evidence type="ECO:0000256" key="20">
    <source>
        <dbReference type="ARBA" id="ARBA00033239"/>
    </source>
</evidence>
<dbReference type="NCBIfam" id="TIGR01525">
    <property type="entry name" value="ATPase-IB_hvy"/>
    <property type="match status" value="1"/>
</dbReference>
<evidence type="ECO:0000256" key="25">
    <source>
        <dbReference type="SAM" id="MobiDB-lite"/>
    </source>
</evidence>
<dbReference type="PROSITE" id="PS50846">
    <property type="entry name" value="HMA_2"/>
    <property type="match status" value="2"/>
</dbReference>
<evidence type="ECO:0000256" key="13">
    <source>
        <dbReference type="ARBA" id="ARBA00022842"/>
    </source>
</evidence>
<evidence type="ECO:0000256" key="24">
    <source>
        <dbReference type="RuleBase" id="RU362081"/>
    </source>
</evidence>
<evidence type="ECO:0000256" key="14">
    <source>
        <dbReference type="ARBA" id="ARBA00022967"/>
    </source>
</evidence>
<feature type="transmembrane region" description="Helical" evidence="24">
    <location>
        <begin position="171"/>
        <end position="189"/>
    </location>
</feature>
<dbReference type="EMBL" id="JABZGU010000001">
    <property type="protein sequence ID" value="MBF4802215.1"/>
    <property type="molecule type" value="Genomic_DNA"/>
</dbReference>
<dbReference type="Pfam" id="PF00122">
    <property type="entry name" value="E1-E2_ATPase"/>
    <property type="match status" value="1"/>
</dbReference>
<dbReference type="InterPro" id="IPR006122">
    <property type="entry name" value="HMA_Cu_ion-bd"/>
</dbReference>
<dbReference type="Gene3D" id="2.70.150.10">
    <property type="entry name" value="Calcium-transporting ATPase, cytoplasmic transduction domain A"/>
    <property type="match status" value="1"/>
</dbReference>
<dbReference type="InterPro" id="IPR023299">
    <property type="entry name" value="ATPase_P-typ_cyto_dom_N"/>
</dbReference>
<keyword evidence="17" id="KW-0406">Ion transport</keyword>
<feature type="transmembrane region" description="Helical" evidence="24">
    <location>
        <begin position="737"/>
        <end position="755"/>
    </location>
</feature>
<dbReference type="FunFam" id="3.30.70.100:FF:000001">
    <property type="entry name" value="ATPase copper transporting beta"/>
    <property type="match status" value="1"/>
</dbReference>
<dbReference type="SFLD" id="SFLDS00003">
    <property type="entry name" value="Haloacid_Dehalogenase"/>
    <property type="match status" value="1"/>
</dbReference>
<dbReference type="SUPFAM" id="SSF81665">
    <property type="entry name" value="Calcium ATPase, transmembrane domain M"/>
    <property type="match status" value="1"/>
</dbReference>
<dbReference type="AlphaFoldDB" id="A0A9D5X281"/>
<dbReference type="PROSITE" id="PS01047">
    <property type="entry name" value="HMA_1"/>
    <property type="match status" value="1"/>
</dbReference>
<evidence type="ECO:0000313" key="28">
    <source>
        <dbReference type="Proteomes" id="UP000787322"/>
    </source>
</evidence>
<evidence type="ECO:0000256" key="8">
    <source>
        <dbReference type="ARBA" id="ARBA00022723"/>
    </source>
</evidence>
<evidence type="ECO:0000256" key="3">
    <source>
        <dbReference type="ARBA" id="ARBA00012517"/>
    </source>
</evidence>
<dbReference type="SUPFAM" id="SSF81653">
    <property type="entry name" value="Calcium ATPase, transduction domain A"/>
    <property type="match status" value="1"/>
</dbReference>
<keyword evidence="9" id="KW-0677">Repeat</keyword>
<organism evidence="27 28">
    <name type="scientific">Lancefieldella parvula</name>
    <dbReference type="NCBI Taxonomy" id="1382"/>
    <lineage>
        <taxon>Bacteria</taxon>
        <taxon>Bacillati</taxon>
        <taxon>Actinomycetota</taxon>
        <taxon>Coriobacteriia</taxon>
        <taxon>Coriobacteriales</taxon>
        <taxon>Atopobiaceae</taxon>
        <taxon>Lancefieldella</taxon>
    </lineage>
</organism>
<evidence type="ECO:0000256" key="5">
    <source>
        <dbReference type="ARBA" id="ARBA00022448"/>
    </source>
</evidence>
<dbReference type="InterPro" id="IPR001757">
    <property type="entry name" value="P_typ_ATPase"/>
</dbReference>
<dbReference type="InterPro" id="IPR017969">
    <property type="entry name" value="Heavy-metal-associated_CS"/>
</dbReference>
<dbReference type="GO" id="GO:0016887">
    <property type="term" value="F:ATP hydrolysis activity"/>
    <property type="evidence" value="ECO:0007669"/>
    <property type="project" value="InterPro"/>
</dbReference>
<comment type="subcellular location">
    <subcellularLocation>
        <location evidence="1">Cell membrane</location>
        <topology evidence="1">Multi-pass membrane protein</topology>
    </subcellularLocation>
</comment>
<evidence type="ECO:0000256" key="11">
    <source>
        <dbReference type="ARBA" id="ARBA00022796"/>
    </source>
</evidence>
<dbReference type="GO" id="GO:0005886">
    <property type="term" value="C:plasma membrane"/>
    <property type="evidence" value="ECO:0007669"/>
    <property type="project" value="UniProtKB-SubCell"/>
</dbReference>
<dbReference type="GO" id="GO:0140581">
    <property type="term" value="F:P-type monovalent copper transporter activity"/>
    <property type="evidence" value="ECO:0007669"/>
    <property type="project" value="UniProtKB-EC"/>
</dbReference>
<dbReference type="Gene3D" id="3.30.70.100">
    <property type="match status" value="2"/>
</dbReference>
<feature type="domain" description="HMA" evidence="26">
    <location>
        <begin position="800"/>
        <end position="865"/>
    </location>
</feature>
<dbReference type="InterPro" id="IPR036412">
    <property type="entry name" value="HAD-like_sf"/>
</dbReference>
<evidence type="ECO:0000256" key="7">
    <source>
        <dbReference type="ARBA" id="ARBA00022692"/>
    </source>
</evidence>
<evidence type="ECO:0000256" key="9">
    <source>
        <dbReference type="ARBA" id="ARBA00022737"/>
    </source>
</evidence>
<comment type="similarity">
    <text evidence="2 24">Belongs to the cation transport ATPase (P-type) (TC 3.A.3) family. Type IB subfamily.</text>
</comment>
<keyword evidence="7 24" id="KW-0812">Transmembrane</keyword>
<keyword evidence="6 24" id="KW-1003">Cell membrane</keyword>
<dbReference type="SFLD" id="SFLDG00002">
    <property type="entry name" value="C1.7:_P-type_atpase_like"/>
    <property type="match status" value="1"/>
</dbReference>
<dbReference type="Gene3D" id="3.40.50.1000">
    <property type="entry name" value="HAD superfamily/HAD-like"/>
    <property type="match status" value="1"/>
</dbReference>
<dbReference type="PROSITE" id="PS00154">
    <property type="entry name" value="ATPASE_E1_E2"/>
    <property type="match status" value="1"/>
</dbReference>
<dbReference type="InterPro" id="IPR036163">
    <property type="entry name" value="HMA_dom_sf"/>
</dbReference>
<reference evidence="27" key="1">
    <citation type="submission" date="2020-04" db="EMBL/GenBank/DDBJ databases">
        <title>Deep metagenomics examines the oral microbiome during advanced dental caries in children, revealing novel taxa and co-occurrences with host molecules.</title>
        <authorList>
            <person name="Baker J.L."/>
            <person name="Morton J.T."/>
            <person name="Dinis M."/>
            <person name="Alvarez R."/>
            <person name="Tran N.C."/>
            <person name="Knight R."/>
            <person name="Edlund A."/>
        </authorList>
    </citation>
    <scope>NUCLEOTIDE SEQUENCE</scope>
    <source>
        <strain evidence="27">JCVI_3_bin.11</strain>
    </source>
</reference>
<evidence type="ECO:0000256" key="1">
    <source>
        <dbReference type="ARBA" id="ARBA00004651"/>
    </source>
</evidence>
<feature type="region of interest" description="Disordered" evidence="25">
    <location>
        <begin position="763"/>
        <end position="795"/>
    </location>
</feature>
<dbReference type="Pfam" id="PF00403">
    <property type="entry name" value="HMA"/>
    <property type="match status" value="2"/>
</dbReference>
<keyword evidence="11" id="KW-0187">Copper transport</keyword>
<dbReference type="CDD" id="cd02094">
    <property type="entry name" value="P-type_ATPase_Cu-like"/>
    <property type="match status" value="1"/>
</dbReference>
<keyword evidence="12 24" id="KW-0067">ATP-binding</keyword>
<evidence type="ECO:0000256" key="23">
    <source>
        <dbReference type="ARBA" id="ARBA00069640"/>
    </source>
</evidence>
<dbReference type="InterPro" id="IPR006121">
    <property type="entry name" value="HMA_dom"/>
</dbReference>
<dbReference type="FunFam" id="3.30.70.100:FF:000005">
    <property type="entry name" value="Copper-exporting P-type ATPase A"/>
    <property type="match status" value="1"/>
</dbReference>
<gene>
    <name evidence="27" type="ORF">HXK24_00055</name>
</gene>
<evidence type="ECO:0000256" key="19">
    <source>
        <dbReference type="ARBA" id="ARBA00029719"/>
    </source>
</evidence>
<dbReference type="CDD" id="cd00371">
    <property type="entry name" value="HMA"/>
    <property type="match status" value="2"/>
</dbReference>
<dbReference type="PRINTS" id="PR00119">
    <property type="entry name" value="CATATPASE"/>
</dbReference>